<feature type="non-terminal residue" evidence="4">
    <location>
        <position position="322"/>
    </location>
</feature>
<reference evidence="4" key="2">
    <citation type="journal article" date="2020" name="Nat. Commun.">
        <title>Large-scale genome sequencing of mycorrhizal fungi provides insights into the early evolution of symbiotic traits.</title>
        <authorList>
            <person name="Miyauchi S."/>
            <person name="Kiss E."/>
            <person name="Kuo A."/>
            <person name="Drula E."/>
            <person name="Kohler A."/>
            <person name="Sanchez-Garcia M."/>
            <person name="Morin E."/>
            <person name="Andreopoulos B."/>
            <person name="Barry K.W."/>
            <person name="Bonito G."/>
            <person name="Buee M."/>
            <person name="Carver A."/>
            <person name="Chen C."/>
            <person name="Cichocki N."/>
            <person name="Clum A."/>
            <person name="Culley D."/>
            <person name="Crous P.W."/>
            <person name="Fauchery L."/>
            <person name="Girlanda M."/>
            <person name="Hayes R.D."/>
            <person name="Keri Z."/>
            <person name="LaButti K."/>
            <person name="Lipzen A."/>
            <person name="Lombard V."/>
            <person name="Magnuson J."/>
            <person name="Maillard F."/>
            <person name="Murat C."/>
            <person name="Nolan M."/>
            <person name="Ohm R.A."/>
            <person name="Pangilinan J."/>
            <person name="Pereira M.F."/>
            <person name="Perotto S."/>
            <person name="Peter M."/>
            <person name="Pfister S."/>
            <person name="Riley R."/>
            <person name="Sitrit Y."/>
            <person name="Stielow J.B."/>
            <person name="Szollosi G."/>
            <person name="Zifcakova L."/>
            <person name="Stursova M."/>
            <person name="Spatafora J.W."/>
            <person name="Tedersoo L."/>
            <person name="Vaario L.M."/>
            <person name="Yamada A."/>
            <person name="Yan M."/>
            <person name="Wang P."/>
            <person name="Xu J."/>
            <person name="Bruns T."/>
            <person name="Baldrian P."/>
            <person name="Vilgalys R."/>
            <person name="Dunand C."/>
            <person name="Henrissat B."/>
            <person name="Grigoriev I.V."/>
            <person name="Hibbett D."/>
            <person name="Nagy L.G."/>
            <person name="Martin F.M."/>
        </authorList>
    </citation>
    <scope>NUCLEOTIDE SEQUENCE</scope>
    <source>
        <strain evidence="4">Prilba</strain>
    </source>
</reference>
<sequence>MSDQSSSSHLHLRVLFEAALQDYEKQTGIALAKHPLVDRIQNCNSVESVSAVLHEQTQAFSQFREKDKVLKPLKKAVSVLCKLSATANFGRDIGLHLPPVTAIHTGFAVLLSAVNGTIDNYDALANLLESIDHFLNRLDIYKKIPPTVAMTEMVIKILVELLSTLALATKHIKQGKPKKILKKLLGEKDIEAVLQRLDRLTVDEARITAVQTLEVVYGLIQNMKKVMDGSEVSVEHLRNALEIMHKHASDLNKLKRDSLQKDIFRWLSPPDPWKNHHIACKSRHTESAAWFIQGNTFSEWKAFEVRSPLLWVHGKPGAGKSA</sequence>
<gene>
    <name evidence="4" type="ORF">DFH94DRAFT_843426</name>
</gene>
<dbReference type="AlphaFoldDB" id="A0A9P5N1L5"/>
<evidence type="ECO:0008006" key="6">
    <source>
        <dbReference type="Google" id="ProtNLM"/>
    </source>
</evidence>
<reference evidence="4" key="1">
    <citation type="submission" date="2019-10" db="EMBL/GenBank/DDBJ databases">
        <authorList>
            <consortium name="DOE Joint Genome Institute"/>
            <person name="Kuo A."/>
            <person name="Miyauchi S."/>
            <person name="Kiss E."/>
            <person name="Drula E."/>
            <person name="Kohler A."/>
            <person name="Sanchez-Garcia M."/>
            <person name="Andreopoulos B."/>
            <person name="Barry K.W."/>
            <person name="Bonito G."/>
            <person name="Buee M."/>
            <person name="Carver A."/>
            <person name="Chen C."/>
            <person name="Cichocki N."/>
            <person name="Clum A."/>
            <person name="Culley D."/>
            <person name="Crous P.W."/>
            <person name="Fauchery L."/>
            <person name="Girlanda M."/>
            <person name="Hayes R."/>
            <person name="Keri Z."/>
            <person name="LaButti K."/>
            <person name="Lipzen A."/>
            <person name="Lombard V."/>
            <person name="Magnuson J."/>
            <person name="Maillard F."/>
            <person name="Morin E."/>
            <person name="Murat C."/>
            <person name="Nolan M."/>
            <person name="Ohm R."/>
            <person name="Pangilinan J."/>
            <person name="Pereira M."/>
            <person name="Perotto S."/>
            <person name="Peter M."/>
            <person name="Riley R."/>
            <person name="Sitrit Y."/>
            <person name="Stielow B."/>
            <person name="Szollosi G."/>
            <person name="Zifcakova L."/>
            <person name="Stursova M."/>
            <person name="Spatafora J.W."/>
            <person name="Tedersoo L."/>
            <person name="Vaario L.-M."/>
            <person name="Yamada A."/>
            <person name="Yan M."/>
            <person name="Wang P."/>
            <person name="Xu J."/>
            <person name="Bruns T."/>
            <person name="Baldrian P."/>
            <person name="Vilgalys R."/>
            <person name="Henrissat B."/>
            <person name="Grigoriev I.V."/>
            <person name="Hibbett D."/>
            <person name="Nagy L.G."/>
            <person name="Martin F.M."/>
        </authorList>
    </citation>
    <scope>NUCLEOTIDE SEQUENCE</scope>
    <source>
        <strain evidence="4">Prilba</strain>
    </source>
</reference>
<organism evidence="4 5">
    <name type="scientific">Russula ochroleuca</name>
    <dbReference type="NCBI Taxonomy" id="152965"/>
    <lineage>
        <taxon>Eukaryota</taxon>
        <taxon>Fungi</taxon>
        <taxon>Dikarya</taxon>
        <taxon>Basidiomycota</taxon>
        <taxon>Agaricomycotina</taxon>
        <taxon>Agaricomycetes</taxon>
        <taxon>Russulales</taxon>
        <taxon>Russulaceae</taxon>
        <taxon>Russula</taxon>
    </lineage>
</organism>
<dbReference type="InterPro" id="IPR031350">
    <property type="entry name" value="Goodbye_dom"/>
</dbReference>
<keyword evidence="1" id="KW-0677">Repeat</keyword>
<dbReference type="EMBL" id="WHVB01000004">
    <property type="protein sequence ID" value="KAF8483910.1"/>
    <property type="molecule type" value="Genomic_DNA"/>
</dbReference>
<dbReference type="PANTHER" id="PTHR10039:SF16">
    <property type="entry name" value="GPI INOSITOL-DEACYLASE"/>
    <property type="match status" value="1"/>
</dbReference>
<dbReference type="Pfam" id="PF17109">
    <property type="entry name" value="Goodbye"/>
    <property type="match status" value="1"/>
</dbReference>
<evidence type="ECO:0000313" key="4">
    <source>
        <dbReference type="EMBL" id="KAF8483910.1"/>
    </source>
</evidence>
<feature type="domain" description="Fungal STAND N-terminal Goodbye" evidence="2">
    <location>
        <begin position="16"/>
        <end position="141"/>
    </location>
</feature>
<proteinExistence type="predicted"/>
<feature type="domain" description="Nephrocystin 3-like N-terminal" evidence="3">
    <location>
        <begin position="288"/>
        <end position="321"/>
    </location>
</feature>
<dbReference type="OrthoDB" id="448455at2759"/>
<evidence type="ECO:0000259" key="3">
    <source>
        <dbReference type="Pfam" id="PF24883"/>
    </source>
</evidence>
<dbReference type="InterPro" id="IPR056884">
    <property type="entry name" value="NPHP3-like_N"/>
</dbReference>
<comment type="caution">
    <text evidence="4">The sequence shown here is derived from an EMBL/GenBank/DDBJ whole genome shotgun (WGS) entry which is preliminary data.</text>
</comment>
<dbReference type="Pfam" id="PF24883">
    <property type="entry name" value="NPHP3_N"/>
    <property type="match status" value="1"/>
</dbReference>
<evidence type="ECO:0000256" key="1">
    <source>
        <dbReference type="ARBA" id="ARBA00022737"/>
    </source>
</evidence>
<accession>A0A9P5N1L5</accession>
<evidence type="ECO:0000313" key="5">
    <source>
        <dbReference type="Proteomes" id="UP000759537"/>
    </source>
</evidence>
<dbReference type="Proteomes" id="UP000759537">
    <property type="component" value="Unassembled WGS sequence"/>
</dbReference>
<keyword evidence="5" id="KW-1185">Reference proteome</keyword>
<dbReference type="PANTHER" id="PTHR10039">
    <property type="entry name" value="AMELOGENIN"/>
    <property type="match status" value="1"/>
</dbReference>
<evidence type="ECO:0000259" key="2">
    <source>
        <dbReference type="Pfam" id="PF17109"/>
    </source>
</evidence>
<name>A0A9P5N1L5_9AGAM</name>
<protein>
    <recommendedName>
        <fullName evidence="6">Fungal STAND N-terminal Goodbye domain-containing protein</fullName>
    </recommendedName>
</protein>